<accession>A0A1H3QJ51</accession>
<sequence length="206" mass="23528">MNKISVVGIGPGHRDYILPKASKIISQSDVIITGKRNLESIDGGHKITFIVENNLAQMIDFIKENRKDKKISVVVSGDTGFYSMLRYLKKHFSNEEIDVIAGLSSMQYMFSRLGQSWENAYLGSLHGRENDFVSKVKKYEKVGLLTDNKWTPDKIAFELMKNGINEKTMYVGENLSYENERIIKGSIKEFTEKKEYQICLVVISNE</sequence>
<dbReference type="Gene3D" id="3.40.1010.10">
    <property type="entry name" value="Cobalt-precorrin-4 Transmethylase, Domain 1"/>
    <property type="match status" value="1"/>
</dbReference>
<evidence type="ECO:0000256" key="4">
    <source>
        <dbReference type="ARBA" id="ARBA00022679"/>
    </source>
</evidence>
<dbReference type="InterPro" id="IPR014776">
    <property type="entry name" value="4pyrrole_Mease_sub2"/>
</dbReference>
<keyword evidence="2" id="KW-0169">Cobalamin biosynthesis</keyword>
<dbReference type="Proteomes" id="UP000198625">
    <property type="component" value="Unassembled WGS sequence"/>
</dbReference>
<dbReference type="RefSeq" id="WP_091730504.1">
    <property type="nucleotide sequence ID" value="NZ_FNQE01000021.1"/>
</dbReference>
<dbReference type="Gene3D" id="3.30.950.10">
    <property type="entry name" value="Methyltransferase, Cobalt-precorrin-4 Transmethylase, Domain 2"/>
    <property type="match status" value="1"/>
</dbReference>
<dbReference type="SUPFAM" id="SSF53790">
    <property type="entry name" value="Tetrapyrrole methylase"/>
    <property type="match status" value="1"/>
</dbReference>
<keyword evidence="8" id="KW-1185">Reference proteome</keyword>
<feature type="domain" description="Tetrapyrrole methylase" evidence="6">
    <location>
        <begin position="3"/>
        <end position="190"/>
    </location>
</feature>
<dbReference type="GO" id="GO:0009236">
    <property type="term" value="P:cobalamin biosynthetic process"/>
    <property type="evidence" value="ECO:0007669"/>
    <property type="project" value="UniProtKB-UniPathway"/>
</dbReference>
<evidence type="ECO:0000313" key="7">
    <source>
        <dbReference type="EMBL" id="SDZ13562.1"/>
    </source>
</evidence>
<dbReference type="EMBL" id="FNQE01000021">
    <property type="protein sequence ID" value="SDZ13562.1"/>
    <property type="molecule type" value="Genomic_DNA"/>
</dbReference>
<evidence type="ECO:0000256" key="2">
    <source>
        <dbReference type="ARBA" id="ARBA00022573"/>
    </source>
</evidence>
<dbReference type="OrthoDB" id="9780707at2"/>
<gene>
    <name evidence="7" type="ORF">SAMN05660462_01963</name>
</gene>
<protein>
    <submittedName>
        <fullName evidence="7">Precorrin-6Y C5,15-methyltransferase (Decarboxylating)</fullName>
    </submittedName>
</protein>
<reference evidence="7 8" key="1">
    <citation type="submission" date="2016-10" db="EMBL/GenBank/DDBJ databases">
        <authorList>
            <person name="de Groot N.N."/>
        </authorList>
    </citation>
    <scope>NUCLEOTIDE SEQUENCE [LARGE SCALE GENOMIC DNA]</scope>
    <source>
        <strain evidence="7 8">DSM 21650</strain>
    </source>
</reference>
<dbReference type="InterPro" id="IPR000878">
    <property type="entry name" value="4pyrrol_Mease"/>
</dbReference>
<evidence type="ECO:0000256" key="3">
    <source>
        <dbReference type="ARBA" id="ARBA00022603"/>
    </source>
</evidence>
<organism evidence="7 8">
    <name type="scientific">Proteiniborus ethanoligenes</name>
    <dbReference type="NCBI Taxonomy" id="415015"/>
    <lineage>
        <taxon>Bacteria</taxon>
        <taxon>Bacillati</taxon>
        <taxon>Bacillota</taxon>
        <taxon>Clostridia</taxon>
        <taxon>Eubacteriales</taxon>
        <taxon>Proteiniborus</taxon>
    </lineage>
</organism>
<dbReference type="GO" id="GO:0008276">
    <property type="term" value="F:protein methyltransferase activity"/>
    <property type="evidence" value="ECO:0007669"/>
    <property type="project" value="InterPro"/>
</dbReference>
<evidence type="ECO:0000256" key="1">
    <source>
        <dbReference type="ARBA" id="ARBA00004953"/>
    </source>
</evidence>
<dbReference type="AlphaFoldDB" id="A0A1H3QJ51"/>
<dbReference type="PANTHER" id="PTHR43182">
    <property type="entry name" value="COBALT-PRECORRIN-6B C(15)-METHYLTRANSFERASE (DECARBOXYLATING)"/>
    <property type="match status" value="1"/>
</dbReference>
<evidence type="ECO:0000256" key="5">
    <source>
        <dbReference type="ARBA" id="ARBA00022691"/>
    </source>
</evidence>
<dbReference type="STRING" id="415015.SAMN05660462_01963"/>
<dbReference type="UniPathway" id="UPA00148"/>
<dbReference type="NCBIfam" id="TIGR02467">
    <property type="entry name" value="CbiE"/>
    <property type="match status" value="1"/>
</dbReference>
<dbReference type="InterPro" id="IPR050714">
    <property type="entry name" value="Cobalamin_biosynth_MTase"/>
</dbReference>
<proteinExistence type="predicted"/>
<dbReference type="InterPro" id="IPR012818">
    <property type="entry name" value="CbiE"/>
</dbReference>
<keyword evidence="3 7" id="KW-0489">Methyltransferase</keyword>
<dbReference type="InterPro" id="IPR014777">
    <property type="entry name" value="4pyrrole_Mease_sub1"/>
</dbReference>
<evidence type="ECO:0000259" key="6">
    <source>
        <dbReference type="Pfam" id="PF00590"/>
    </source>
</evidence>
<dbReference type="GO" id="GO:0032259">
    <property type="term" value="P:methylation"/>
    <property type="evidence" value="ECO:0007669"/>
    <property type="project" value="UniProtKB-KW"/>
</dbReference>
<keyword evidence="4 7" id="KW-0808">Transferase</keyword>
<dbReference type="InterPro" id="IPR035996">
    <property type="entry name" value="4pyrrol_Methylase_sf"/>
</dbReference>
<comment type="pathway">
    <text evidence="1">Cofactor biosynthesis; adenosylcobalamin biosynthesis.</text>
</comment>
<dbReference type="Pfam" id="PF00590">
    <property type="entry name" value="TP_methylase"/>
    <property type="match status" value="1"/>
</dbReference>
<keyword evidence="5" id="KW-0949">S-adenosyl-L-methionine</keyword>
<dbReference type="PANTHER" id="PTHR43182:SF1">
    <property type="entry name" value="COBALT-PRECORRIN-7 C(5)-METHYLTRANSFERASE"/>
    <property type="match status" value="1"/>
</dbReference>
<evidence type="ECO:0000313" key="8">
    <source>
        <dbReference type="Proteomes" id="UP000198625"/>
    </source>
</evidence>
<name>A0A1H3QJ51_9FIRM</name>
<dbReference type="CDD" id="cd11644">
    <property type="entry name" value="Precorrin-6Y-MT"/>
    <property type="match status" value="1"/>
</dbReference>